<feature type="region of interest" description="Disordered" evidence="2">
    <location>
        <begin position="159"/>
        <end position="184"/>
    </location>
</feature>
<evidence type="ECO:0000313" key="4">
    <source>
        <dbReference type="Proteomes" id="UP000001996"/>
    </source>
</evidence>
<organism evidence="3 4">
    <name type="scientific">Lodderomyces elongisporus (strain ATCC 11503 / CBS 2605 / JCM 1781 / NBRC 1676 / NRRL YB-4239)</name>
    <name type="common">Yeast</name>
    <name type="synonym">Saccharomyces elongisporus</name>
    <dbReference type="NCBI Taxonomy" id="379508"/>
    <lineage>
        <taxon>Eukaryota</taxon>
        <taxon>Fungi</taxon>
        <taxon>Dikarya</taxon>
        <taxon>Ascomycota</taxon>
        <taxon>Saccharomycotina</taxon>
        <taxon>Pichiomycetes</taxon>
        <taxon>Debaryomycetaceae</taxon>
        <taxon>Candida/Lodderomyces clade</taxon>
        <taxon>Lodderomyces</taxon>
    </lineage>
</organism>
<keyword evidence="1" id="KW-0175">Coiled coil</keyword>
<feature type="compositionally biased region" description="Low complexity" evidence="2">
    <location>
        <begin position="162"/>
        <end position="171"/>
    </location>
</feature>
<feature type="compositionally biased region" description="Polar residues" evidence="2">
    <location>
        <begin position="659"/>
        <end position="683"/>
    </location>
</feature>
<evidence type="ECO:0000256" key="2">
    <source>
        <dbReference type="SAM" id="MobiDB-lite"/>
    </source>
</evidence>
<name>A5E5J1_LODEL</name>
<evidence type="ECO:0000256" key="1">
    <source>
        <dbReference type="SAM" id="Coils"/>
    </source>
</evidence>
<gene>
    <name evidence="3" type="ORF">LELG_04880</name>
</gene>
<dbReference type="KEGG" id="lel:PVL30_005603"/>
<evidence type="ECO:0000313" key="3">
    <source>
        <dbReference type="EMBL" id="EDK46699.1"/>
    </source>
</evidence>
<dbReference type="VEuPathDB" id="FungiDB:LELG_04880"/>
<sequence length="727" mass="82173">MSELKELRIHIGNISSKLHDNSSLLEQRFSKYATSVISPLEFHTKPLQLHYFAYVTISITQQNYEKLKSALNGVVFMGSKLSVSIAKPSYTARLEEQATKNKASVNLRKVAKKLEKEVKIAQARARRIEESQCTYPTNSFTLGIRISDRLPIHDRVSLSEHTANNTTANTKNPPPTHRLDGTKSYGATTGSLIYKYKDGNSASVIKGVHRRTPRKDLKLQTLRILINGELKTYKCYKTKLWGVERGRSLRELTWKYEDGIGWKSGDDHLVESVSCGINGRQAMEYGKRVAMVDAHTGKGPSNSESYSKGFHSLDEDNDAKKNKLVLAAFLQTFDFDKPVDVEEEANLEKDDIEVDSKGRRKVQHYDYEIKDSINDTDMDVDENENENENESENEKGQENRELKDIDIEQVIKQSTVDLEKPKEETYYDEDDEGNDILDLEFIEKAAFVSQGDIPTNLERQTKADSGVELGTSATQNVGLIVKEKVDLNEEQLESKSSEVEPTPTLDTSLEKQSSQTTEALRSLFNPTVSIATDVILNADEDELARATTTDTTTTTTTTTTTKTTTGGGFKLALSDDDEDIDTEKVFPIVQNQQQNDNNQNSNNQDHAFNTQIQSQLKNQKMSHFGLFWPHLDSPFLSTQSHLAKIGAVEDDYKYTWPMTQNGQIGPNSPNGDVSKIPSTSGNGNDDKQVEVGEETEYEKWFWSVRGEITRECKRRRRDLVRNFRKRK</sequence>
<dbReference type="FunCoup" id="A5E5J1">
    <property type="interactions" value="160"/>
</dbReference>
<dbReference type="Proteomes" id="UP000001996">
    <property type="component" value="Unassembled WGS sequence"/>
</dbReference>
<dbReference type="STRING" id="379508.A5E5J1"/>
<dbReference type="OrthoDB" id="21643at2759"/>
<reference evidence="3 4" key="1">
    <citation type="journal article" date="2009" name="Nature">
        <title>Evolution of pathogenicity and sexual reproduction in eight Candida genomes.</title>
        <authorList>
            <person name="Butler G."/>
            <person name="Rasmussen M.D."/>
            <person name="Lin M.F."/>
            <person name="Santos M.A."/>
            <person name="Sakthikumar S."/>
            <person name="Munro C.A."/>
            <person name="Rheinbay E."/>
            <person name="Grabherr M."/>
            <person name="Forche A."/>
            <person name="Reedy J.L."/>
            <person name="Agrafioti I."/>
            <person name="Arnaud M.B."/>
            <person name="Bates S."/>
            <person name="Brown A.J."/>
            <person name="Brunke S."/>
            <person name="Costanzo M.C."/>
            <person name="Fitzpatrick D.A."/>
            <person name="de Groot P.W."/>
            <person name="Harris D."/>
            <person name="Hoyer L.L."/>
            <person name="Hube B."/>
            <person name="Klis F.M."/>
            <person name="Kodira C."/>
            <person name="Lennard N."/>
            <person name="Logue M.E."/>
            <person name="Martin R."/>
            <person name="Neiman A.M."/>
            <person name="Nikolaou E."/>
            <person name="Quail M.A."/>
            <person name="Quinn J."/>
            <person name="Santos M.C."/>
            <person name="Schmitzberger F.F."/>
            <person name="Sherlock G."/>
            <person name="Shah P."/>
            <person name="Silverstein K.A."/>
            <person name="Skrzypek M.S."/>
            <person name="Soll D."/>
            <person name="Staggs R."/>
            <person name="Stansfield I."/>
            <person name="Stumpf M.P."/>
            <person name="Sudbery P.E."/>
            <person name="Srikantha T."/>
            <person name="Zeng Q."/>
            <person name="Berman J."/>
            <person name="Berriman M."/>
            <person name="Heitman J."/>
            <person name="Gow N.A."/>
            <person name="Lorenz M.C."/>
            <person name="Birren B.W."/>
            <person name="Kellis M."/>
            <person name="Cuomo C.A."/>
        </authorList>
    </citation>
    <scope>NUCLEOTIDE SEQUENCE [LARGE SCALE GENOMIC DNA]</scope>
    <source>
        <strain evidence="4">ATCC 11503 / BCRC 21390 / CBS 2605 / JCM 1781 / NBRC 1676 / NRRL YB-4239</strain>
    </source>
</reference>
<dbReference type="HOGENOM" id="CLU_020873_0_0_1"/>
<feature type="region of interest" description="Disordered" evidence="2">
    <location>
        <begin position="491"/>
        <end position="516"/>
    </location>
</feature>
<dbReference type="InParanoid" id="A5E5J1"/>
<feature type="coiled-coil region" evidence="1">
    <location>
        <begin position="104"/>
        <end position="131"/>
    </location>
</feature>
<accession>A5E5J1</accession>
<feature type="compositionally biased region" description="Polar residues" evidence="2">
    <location>
        <begin position="504"/>
        <end position="516"/>
    </location>
</feature>
<feature type="compositionally biased region" description="Basic and acidic residues" evidence="2">
    <location>
        <begin position="392"/>
        <end position="403"/>
    </location>
</feature>
<dbReference type="AlphaFoldDB" id="A5E5J1"/>
<feature type="region of interest" description="Disordered" evidence="2">
    <location>
        <begin position="659"/>
        <end position="693"/>
    </location>
</feature>
<dbReference type="GeneID" id="5231263"/>
<keyword evidence="4" id="KW-1185">Reference proteome</keyword>
<proteinExistence type="predicted"/>
<feature type="region of interest" description="Disordered" evidence="2">
    <location>
        <begin position="370"/>
        <end position="403"/>
    </location>
</feature>
<feature type="compositionally biased region" description="Acidic residues" evidence="2">
    <location>
        <begin position="374"/>
        <end position="391"/>
    </location>
</feature>
<dbReference type="eggNOG" id="ENOG502QQ4K">
    <property type="taxonomic scope" value="Eukaryota"/>
</dbReference>
<dbReference type="EMBL" id="CH981530">
    <property type="protein sequence ID" value="EDK46699.1"/>
    <property type="molecule type" value="Genomic_DNA"/>
</dbReference>
<protein>
    <submittedName>
        <fullName evidence="3">Uncharacterized protein</fullName>
    </submittedName>
</protein>
<dbReference type="OMA" id="TKLWGYE"/>